<comment type="subcellular location">
    <subcellularLocation>
        <location evidence="1">Cell membrane</location>
    </subcellularLocation>
</comment>
<dbReference type="Proteomes" id="UP000472267">
    <property type="component" value="Chromosome 10"/>
</dbReference>
<evidence type="ECO:0000259" key="4">
    <source>
        <dbReference type="PROSITE" id="PS50106"/>
    </source>
</evidence>
<feature type="domain" description="PDZ" evidence="4">
    <location>
        <begin position="338"/>
        <end position="375"/>
    </location>
</feature>
<keyword evidence="6" id="KW-1185">Reference proteome</keyword>
<dbReference type="CDD" id="cd06768">
    <property type="entry name" value="PDZ_NHERF-like"/>
    <property type="match status" value="1"/>
</dbReference>
<dbReference type="PANTHER" id="PTHR14191">
    <property type="entry name" value="PDZ DOMAIN CONTAINING PROTEIN"/>
    <property type="match status" value="1"/>
</dbReference>
<keyword evidence="2" id="KW-1003">Cell membrane</keyword>
<name>A0A672HCX7_SALFA</name>
<dbReference type="SMART" id="SM00228">
    <property type="entry name" value="PDZ"/>
    <property type="match status" value="3"/>
</dbReference>
<evidence type="ECO:0000256" key="1">
    <source>
        <dbReference type="ARBA" id="ARBA00004236"/>
    </source>
</evidence>
<dbReference type="InterPro" id="IPR051067">
    <property type="entry name" value="NHER"/>
</dbReference>
<reference evidence="5" key="2">
    <citation type="submission" date="2025-08" db="UniProtKB">
        <authorList>
            <consortium name="Ensembl"/>
        </authorList>
    </citation>
    <scope>IDENTIFICATION</scope>
</reference>
<reference evidence="5" key="3">
    <citation type="submission" date="2025-09" db="UniProtKB">
        <authorList>
            <consortium name="Ensembl"/>
        </authorList>
    </citation>
    <scope>IDENTIFICATION</scope>
</reference>
<dbReference type="PANTHER" id="PTHR14191:SF20">
    <property type="entry name" value="NA(+)_H(+) EXCHANGE REGULATORY COFACTOR NHE-RF4"/>
    <property type="match status" value="1"/>
</dbReference>
<dbReference type="AlphaFoldDB" id="A0A672HCX7"/>
<evidence type="ECO:0000256" key="3">
    <source>
        <dbReference type="ARBA" id="ARBA00022737"/>
    </source>
</evidence>
<dbReference type="Gene3D" id="2.30.42.10">
    <property type="match status" value="3"/>
</dbReference>
<evidence type="ECO:0000256" key="2">
    <source>
        <dbReference type="ARBA" id="ARBA00022475"/>
    </source>
</evidence>
<dbReference type="GO" id="GO:0005102">
    <property type="term" value="F:signaling receptor binding"/>
    <property type="evidence" value="ECO:0007669"/>
    <property type="project" value="TreeGrafter"/>
</dbReference>
<feature type="domain" description="PDZ" evidence="4">
    <location>
        <begin position="193"/>
        <end position="269"/>
    </location>
</feature>
<organism evidence="5 6">
    <name type="scientific">Salarias fasciatus</name>
    <name type="common">Jewelled blenny</name>
    <name type="synonym">Blennius fasciatus</name>
    <dbReference type="NCBI Taxonomy" id="181472"/>
    <lineage>
        <taxon>Eukaryota</taxon>
        <taxon>Metazoa</taxon>
        <taxon>Chordata</taxon>
        <taxon>Craniata</taxon>
        <taxon>Vertebrata</taxon>
        <taxon>Euteleostomi</taxon>
        <taxon>Actinopterygii</taxon>
        <taxon>Neopterygii</taxon>
        <taxon>Teleostei</taxon>
        <taxon>Neoteleostei</taxon>
        <taxon>Acanthomorphata</taxon>
        <taxon>Ovalentaria</taxon>
        <taxon>Blenniimorphae</taxon>
        <taxon>Blenniiformes</taxon>
        <taxon>Blennioidei</taxon>
        <taxon>Blenniidae</taxon>
        <taxon>Salariinae</taxon>
        <taxon>Salarias</taxon>
    </lineage>
</organism>
<dbReference type="GO" id="GO:0072659">
    <property type="term" value="P:protein localization to plasma membrane"/>
    <property type="evidence" value="ECO:0007669"/>
    <property type="project" value="TreeGrafter"/>
</dbReference>
<protein>
    <submittedName>
        <fullName evidence="5">PDZ domain containing 3b</fullName>
    </submittedName>
</protein>
<accession>A0A672HCX7</accession>
<dbReference type="PROSITE" id="PS50106">
    <property type="entry name" value="PDZ"/>
    <property type="match status" value="3"/>
</dbReference>
<reference evidence="5" key="1">
    <citation type="submission" date="2019-06" db="EMBL/GenBank/DDBJ databases">
        <authorList>
            <consortium name="Wellcome Sanger Institute Data Sharing"/>
        </authorList>
    </citation>
    <scope>NUCLEOTIDE SEQUENCE [LARGE SCALE GENOMIC DNA]</scope>
</reference>
<evidence type="ECO:0000313" key="6">
    <source>
        <dbReference type="Proteomes" id="UP000472267"/>
    </source>
</evidence>
<keyword evidence="3" id="KW-0677">Repeat</keyword>
<keyword evidence="2" id="KW-0472">Membrane</keyword>
<dbReference type="Pfam" id="PF17820">
    <property type="entry name" value="PDZ_6"/>
    <property type="match status" value="2"/>
</dbReference>
<proteinExistence type="predicted"/>
<sequence>MGTSSPRLCVLKREEKESYGFYLLQEKQNRGGLQDGDRVLEVNNFYIDDISHSEVSKKIRQSGNQLCLLVLEEKTYKQAVSQGQDLRGVARAWPCLSACQCHSATCVSLPVGEKGRFSVSVLAGGAADKAGVRKGDRLVSEACFINSFLTDEKSGDITILVIDSESEKKYMQKKMPILPSMAVPHNLPHRARKLRLICSPNGYGFMLNLETTALGRKCDGSIADKAGMKNGELLLEVNGQSVEKLAHDHVVDLVRISWKTVSLTTISPQGLDFYTKVGITFSDMKINNQGPALCIIPCFLSAARPVSASFCEETAEDEKETLITLDSALFFNCLNARQVVSGGSAQKAGLAEGDVVIQVNGRNVERKSKERASKMHISIFLKSTKGVFFMTPKRTTCVSLQNSIYRLSAVNR</sequence>
<feature type="domain" description="PDZ" evidence="4">
    <location>
        <begin position="26"/>
        <end position="74"/>
    </location>
</feature>
<dbReference type="GO" id="GO:0016324">
    <property type="term" value="C:apical plasma membrane"/>
    <property type="evidence" value="ECO:0007669"/>
    <property type="project" value="TreeGrafter"/>
</dbReference>
<dbReference type="Ensembl" id="ENSSFAT00005028077.1">
    <property type="protein sequence ID" value="ENSSFAP00005027036.1"/>
    <property type="gene ID" value="ENSSFAG00005013834.1"/>
</dbReference>
<dbReference type="InterPro" id="IPR036034">
    <property type="entry name" value="PDZ_sf"/>
</dbReference>
<dbReference type="Pfam" id="PF00595">
    <property type="entry name" value="PDZ"/>
    <property type="match status" value="1"/>
</dbReference>
<dbReference type="InterPro" id="IPR001478">
    <property type="entry name" value="PDZ"/>
</dbReference>
<dbReference type="SUPFAM" id="SSF50156">
    <property type="entry name" value="PDZ domain-like"/>
    <property type="match status" value="3"/>
</dbReference>
<evidence type="ECO:0000313" key="5">
    <source>
        <dbReference type="Ensembl" id="ENSSFAP00005027036.1"/>
    </source>
</evidence>
<dbReference type="GO" id="GO:0043495">
    <property type="term" value="F:protein-membrane adaptor activity"/>
    <property type="evidence" value="ECO:0007669"/>
    <property type="project" value="TreeGrafter"/>
</dbReference>
<dbReference type="InterPro" id="IPR041489">
    <property type="entry name" value="PDZ_6"/>
</dbReference>